<dbReference type="RefSeq" id="WP_317641854.1">
    <property type="nucleotide sequence ID" value="NZ_JAPMIV010000066.1"/>
</dbReference>
<organism evidence="1 2">
    <name type="scientific">Deinococcus arenicola</name>
    <dbReference type="NCBI Taxonomy" id="2994950"/>
    <lineage>
        <taxon>Bacteria</taxon>
        <taxon>Thermotogati</taxon>
        <taxon>Deinococcota</taxon>
        <taxon>Deinococci</taxon>
        <taxon>Deinococcales</taxon>
        <taxon>Deinococcaceae</taxon>
        <taxon>Deinococcus</taxon>
    </lineage>
</organism>
<name>A0ABU4DWR3_9DEIO</name>
<comment type="caution">
    <text evidence="1">The sequence shown here is derived from an EMBL/GenBank/DDBJ whole genome shotgun (WGS) entry which is preliminary data.</text>
</comment>
<dbReference type="Proteomes" id="UP001276150">
    <property type="component" value="Unassembled WGS sequence"/>
</dbReference>
<protein>
    <submittedName>
        <fullName evidence="1">Uncharacterized protein</fullName>
    </submittedName>
</protein>
<keyword evidence="2" id="KW-1185">Reference proteome</keyword>
<evidence type="ECO:0000313" key="1">
    <source>
        <dbReference type="EMBL" id="MDV6376499.1"/>
    </source>
</evidence>
<evidence type="ECO:0000313" key="2">
    <source>
        <dbReference type="Proteomes" id="UP001276150"/>
    </source>
</evidence>
<reference evidence="1 2" key="1">
    <citation type="submission" date="2022-11" db="EMBL/GenBank/DDBJ databases">
        <title>Deinococcus ZS9-10, Low Temperature and Draught-tolerating, UV-resistant Bacteria from Continental Antarctica.</title>
        <authorList>
            <person name="Cheng L."/>
        </authorList>
    </citation>
    <scope>NUCLEOTIDE SEQUENCE [LARGE SCALE GENOMIC DNA]</scope>
    <source>
        <strain evidence="1 2">ZS9-10</strain>
    </source>
</reference>
<dbReference type="EMBL" id="JAPMIV010000066">
    <property type="protein sequence ID" value="MDV6376499.1"/>
    <property type="molecule type" value="Genomic_DNA"/>
</dbReference>
<proteinExistence type="predicted"/>
<accession>A0ABU4DWR3</accession>
<gene>
    <name evidence="1" type="ORF">ORD21_18055</name>
</gene>
<sequence length="117" mass="12890">MSGQLQSAATLTSADIQHMVKKQTAVNRLADAAFDLEVTGAHLKEFDHAPTSAGRAVQVLMLRVRRASAQQTQRRALRAARAVGFEDVVYYAALLRTDQRCHVFLDGPCAFVDFDLD</sequence>